<dbReference type="InterPro" id="IPR000760">
    <property type="entry name" value="Inositol_monophosphatase-like"/>
</dbReference>
<dbReference type="Gene3D" id="3.40.190.80">
    <property type="match status" value="1"/>
</dbReference>
<name>A0A8E2F124_9PEZI</name>
<reference evidence="7 8" key="1">
    <citation type="journal article" date="2016" name="Nat. Commun.">
        <title>Ectomycorrhizal ecology is imprinted in the genome of the dominant symbiotic fungus Cenococcum geophilum.</title>
        <authorList>
            <consortium name="DOE Joint Genome Institute"/>
            <person name="Peter M."/>
            <person name="Kohler A."/>
            <person name="Ohm R.A."/>
            <person name="Kuo A."/>
            <person name="Krutzmann J."/>
            <person name="Morin E."/>
            <person name="Arend M."/>
            <person name="Barry K.W."/>
            <person name="Binder M."/>
            <person name="Choi C."/>
            <person name="Clum A."/>
            <person name="Copeland A."/>
            <person name="Grisel N."/>
            <person name="Haridas S."/>
            <person name="Kipfer T."/>
            <person name="LaButti K."/>
            <person name="Lindquist E."/>
            <person name="Lipzen A."/>
            <person name="Maire R."/>
            <person name="Meier B."/>
            <person name="Mihaltcheva S."/>
            <person name="Molinier V."/>
            <person name="Murat C."/>
            <person name="Poggeler S."/>
            <person name="Quandt C.A."/>
            <person name="Sperisen C."/>
            <person name="Tritt A."/>
            <person name="Tisserant E."/>
            <person name="Crous P.W."/>
            <person name="Henrissat B."/>
            <person name="Nehls U."/>
            <person name="Egli S."/>
            <person name="Spatafora J.W."/>
            <person name="Grigoriev I.V."/>
            <person name="Martin F.M."/>
        </authorList>
    </citation>
    <scope>NUCLEOTIDE SEQUENCE [LARGE SCALE GENOMIC DNA]</scope>
    <source>
        <strain evidence="7 8">CBS 207.34</strain>
    </source>
</reference>
<dbReference type="PANTHER" id="PTHR20854">
    <property type="entry name" value="INOSITOL MONOPHOSPHATASE"/>
    <property type="match status" value="1"/>
</dbReference>
<keyword evidence="6" id="KW-0378">Hydrolase</keyword>
<dbReference type="GO" id="GO:0007165">
    <property type="term" value="P:signal transduction"/>
    <property type="evidence" value="ECO:0007669"/>
    <property type="project" value="TreeGrafter"/>
</dbReference>
<comment type="cofactor">
    <cofactor evidence="5 6">
        <name>Mg(2+)</name>
        <dbReference type="ChEBI" id="CHEBI:18420"/>
    </cofactor>
</comment>
<dbReference type="EMBL" id="KV749700">
    <property type="protein sequence ID" value="OCL08186.1"/>
    <property type="molecule type" value="Genomic_DNA"/>
</dbReference>
<organism evidence="7 8">
    <name type="scientific">Glonium stellatum</name>
    <dbReference type="NCBI Taxonomy" id="574774"/>
    <lineage>
        <taxon>Eukaryota</taxon>
        <taxon>Fungi</taxon>
        <taxon>Dikarya</taxon>
        <taxon>Ascomycota</taxon>
        <taxon>Pezizomycotina</taxon>
        <taxon>Dothideomycetes</taxon>
        <taxon>Pleosporomycetidae</taxon>
        <taxon>Gloniales</taxon>
        <taxon>Gloniaceae</taxon>
        <taxon>Glonium</taxon>
    </lineage>
</organism>
<evidence type="ECO:0000256" key="6">
    <source>
        <dbReference type="RuleBase" id="RU364068"/>
    </source>
</evidence>
<dbReference type="EC" id="3.1.3.25" evidence="6"/>
<evidence type="ECO:0000313" key="7">
    <source>
        <dbReference type="EMBL" id="OCL08186.1"/>
    </source>
</evidence>
<protein>
    <recommendedName>
        <fullName evidence="6">Inositol-1-monophosphatase</fullName>
        <ecNumber evidence="6">3.1.3.25</ecNumber>
    </recommendedName>
</protein>
<dbReference type="OrthoDB" id="10254945at2759"/>
<dbReference type="Pfam" id="PF00459">
    <property type="entry name" value="Inositol_P"/>
    <property type="match status" value="1"/>
</dbReference>
<comment type="pathway">
    <text evidence="6">Polyol metabolism; myo-inositol biosynthesis; myo-inositol from D-glucose 6-phosphate: step 2/2.</text>
</comment>
<keyword evidence="8" id="KW-1185">Reference proteome</keyword>
<comment type="similarity">
    <text evidence="1 6">Belongs to the inositol monophosphatase superfamily.</text>
</comment>
<dbReference type="SUPFAM" id="SSF56655">
    <property type="entry name" value="Carbohydrate phosphatase"/>
    <property type="match status" value="1"/>
</dbReference>
<dbReference type="UniPathway" id="UPA00823">
    <property type="reaction ID" value="UER00788"/>
</dbReference>
<dbReference type="InterPro" id="IPR020550">
    <property type="entry name" value="Inositol_monophosphatase_CS"/>
</dbReference>
<dbReference type="GO" id="GO:0046872">
    <property type="term" value="F:metal ion binding"/>
    <property type="evidence" value="ECO:0007669"/>
    <property type="project" value="UniProtKB-KW"/>
</dbReference>
<evidence type="ECO:0000256" key="4">
    <source>
        <dbReference type="ARBA" id="ARBA00022911"/>
    </source>
</evidence>
<dbReference type="PROSITE" id="PS00630">
    <property type="entry name" value="IMP_2"/>
    <property type="match status" value="1"/>
</dbReference>
<keyword evidence="2 5" id="KW-0479">Metal-binding</keyword>
<evidence type="ECO:0000256" key="2">
    <source>
        <dbReference type="ARBA" id="ARBA00022723"/>
    </source>
</evidence>
<evidence type="ECO:0000313" key="8">
    <source>
        <dbReference type="Proteomes" id="UP000250140"/>
    </source>
</evidence>
<dbReference type="Proteomes" id="UP000250140">
    <property type="component" value="Unassembled WGS sequence"/>
</dbReference>
<dbReference type="InterPro" id="IPR020583">
    <property type="entry name" value="Inositol_monoP_metal-BS"/>
</dbReference>
<dbReference type="GO" id="GO:0046854">
    <property type="term" value="P:phosphatidylinositol phosphate biosynthetic process"/>
    <property type="evidence" value="ECO:0007669"/>
    <property type="project" value="InterPro"/>
</dbReference>
<feature type="binding site" evidence="5">
    <location>
        <position position="107"/>
    </location>
    <ligand>
        <name>Mg(2+)</name>
        <dbReference type="ChEBI" id="CHEBI:18420"/>
        <label>1</label>
        <note>catalytic</note>
    </ligand>
</feature>
<feature type="binding site" evidence="5">
    <location>
        <position position="254"/>
    </location>
    <ligand>
        <name>Mg(2+)</name>
        <dbReference type="ChEBI" id="CHEBI:18420"/>
        <label>1</label>
        <note>catalytic</note>
    </ligand>
</feature>
<comment type="catalytic activity">
    <reaction evidence="6">
        <text>a myo-inositol phosphate + H2O = myo-inositol + phosphate</text>
        <dbReference type="Rhea" id="RHEA:24056"/>
        <dbReference type="ChEBI" id="CHEBI:15377"/>
        <dbReference type="ChEBI" id="CHEBI:17268"/>
        <dbReference type="ChEBI" id="CHEBI:43474"/>
        <dbReference type="ChEBI" id="CHEBI:84139"/>
        <dbReference type="EC" id="3.1.3.25"/>
    </reaction>
</comment>
<accession>A0A8E2F124</accession>
<sequence>MPKLNPEELDEIYAFAVDLGKNAGRMLLDAANLRFGNDRPEDQAHVEKDNAVDLVTQTDEDVEAYIKGQISKKYPTHKFIGEESYSKGASRDYLIGDEPTWCVDPLDGTVNYIHLFPMFCVSIGFIVNNKATIGVIHAPFLNQLFSACAGRGAWLNETQPLPLIRDPIPPMPEKAPSGCVFSCEWGKDRRDQPDSNLHRKVESFVNMAAEIGGRSGRGGMVHGIRSLGSATLDLAYTAMGSFDIWWEGGCWEWDVAAGIAILQEAGGLITTANPPKDHLTASIEDVKLGSRLYLAIRPAGLSSTESGRQGQERTVREVWRRVRNLDYSRPGV</sequence>
<evidence type="ECO:0000256" key="5">
    <source>
        <dbReference type="PIRSR" id="PIRSR600760-2"/>
    </source>
</evidence>
<dbReference type="CDD" id="cd01639">
    <property type="entry name" value="IMPase"/>
    <property type="match status" value="1"/>
</dbReference>
<dbReference type="PRINTS" id="PR00377">
    <property type="entry name" value="IMPHPHTASES"/>
</dbReference>
<keyword evidence="3 5" id="KW-0460">Magnesium</keyword>
<evidence type="ECO:0000256" key="3">
    <source>
        <dbReference type="ARBA" id="ARBA00022842"/>
    </source>
</evidence>
<dbReference type="AlphaFoldDB" id="A0A8E2F124"/>
<dbReference type="FunFam" id="3.30.540.10:FF:000004">
    <property type="entry name" value="Inositol-1-monophosphatase"/>
    <property type="match status" value="1"/>
</dbReference>
<dbReference type="PROSITE" id="PS00629">
    <property type="entry name" value="IMP_1"/>
    <property type="match status" value="1"/>
</dbReference>
<evidence type="ECO:0000256" key="1">
    <source>
        <dbReference type="ARBA" id="ARBA00009759"/>
    </source>
</evidence>
<gene>
    <name evidence="7" type="ORF">AOQ84DRAFT_376989</name>
</gene>
<dbReference type="Gene3D" id="3.30.540.10">
    <property type="entry name" value="Fructose-1,6-Bisphosphatase, subunit A, domain 1"/>
    <property type="match status" value="1"/>
</dbReference>
<feature type="binding site" evidence="5">
    <location>
        <position position="82"/>
    </location>
    <ligand>
        <name>Mg(2+)</name>
        <dbReference type="ChEBI" id="CHEBI:18420"/>
        <label>1</label>
        <note>catalytic</note>
    </ligand>
</feature>
<dbReference type="FunFam" id="3.40.190.80:FF:000019">
    <property type="entry name" value="Inositol-1-monophosphatase"/>
    <property type="match status" value="1"/>
</dbReference>
<keyword evidence="4" id="KW-0672">Quinate metabolism</keyword>
<proteinExistence type="inferred from homology"/>
<dbReference type="PANTHER" id="PTHR20854:SF39">
    <property type="entry name" value="PROTEIN QUTG"/>
    <property type="match status" value="1"/>
</dbReference>
<feature type="binding site" evidence="5">
    <location>
        <position position="104"/>
    </location>
    <ligand>
        <name>Mg(2+)</name>
        <dbReference type="ChEBI" id="CHEBI:18420"/>
        <label>1</label>
        <note>catalytic</note>
    </ligand>
</feature>
<dbReference type="InterPro" id="IPR033942">
    <property type="entry name" value="IMPase"/>
</dbReference>
<feature type="binding site" evidence="5">
    <location>
        <position position="106"/>
    </location>
    <ligand>
        <name>Mg(2+)</name>
        <dbReference type="ChEBI" id="CHEBI:18420"/>
        <label>1</label>
        <note>catalytic</note>
    </ligand>
</feature>
<dbReference type="GO" id="GO:0008934">
    <property type="term" value="F:inositol monophosphate 1-phosphatase activity"/>
    <property type="evidence" value="ECO:0007669"/>
    <property type="project" value="InterPro"/>
</dbReference>
<dbReference type="GO" id="GO:0006021">
    <property type="term" value="P:inositol biosynthetic process"/>
    <property type="evidence" value="ECO:0007669"/>
    <property type="project" value="UniProtKB-UniPathway"/>
</dbReference>